<feature type="transmembrane region" description="Helical" evidence="1">
    <location>
        <begin position="46"/>
        <end position="65"/>
    </location>
</feature>
<organism evidence="2 3">
    <name type="scientific">Vibrio astriarenae</name>
    <dbReference type="NCBI Taxonomy" id="1481923"/>
    <lineage>
        <taxon>Bacteria</taxon>
        <taxon>Pseudomonadati</taxon>
        <taxon>Pseudomonadota</taxon>
        <taxon>Gammaproteobacteria</taxon>
        <taxon>Vibrionales</taxon>
        <taxon>Vibrionaceae</taxon>
        <taxon>Vibrio</taxon>
    </lineage>
</organism>
<dbReference type="KEGG" id="vas:GT360_21225"/>
<dbReference type="InterPro" id="IPR046513">
    <property type="entry name" value="DUF6691"/>
</dbReference>
<keyword evidence="1" id="KW-0472">Membrane</keyword>
<accession>A0A7Z2YFY4</accession>
<evidence type="ECO:0000256" key="1">
    <source>
        <dbReference type="SAM" id="Phobius"/>
    </source>
</evidence>
<dbReference type="Proteomes" id="UP000464262">
    <property type="component" value="Chromosome 2"/>
</dbReference>
<keyword evidence="1" id="KW-0812">Transmembrane</keyword>
<proteinExistence type="predicted"/>
<sequence length="142" mass="14873">MKPNLFFSMAALSAGLLFGFGMSLSGMIDPVKVIGFLDLAGDWDPSLAFVMGGALMVFVPGYHILIKPRSKPAAAESFAISKLTHIDKPLIVGAVLFGLGWGIAGICPGPAISSLSFGNLQMLGFVVSMVMGSLIAKKIQKQ</sequence>
<evidence type="ECO:0000313" key="3">
    <source>
        <dbReference type="Proteomes" id="UP000464262"/>
    </source>
</evidence>
<dbReference type="RefSeq" id="WP_164650951.1">
    <property type="nucleotide sequence ID" value="NZ_CP047476.1"/>
</dbReference>
<feature type="transmembrane region" description="Helical" evidence="1">
    <location>
        <begin position="117"/>
        <end position="136"/>
    </location>
</feature>
<dbReference type="EMBL" id="CP047476">
    <property type="protein sequence ID" value="QIA66017.1"/>
    <property type="molecule type" value="Genomic_DNA"/>
</dbReference>
<dbReference type="Pfam" id="PF20398">
    <property type="entry name" value="DUF6691"/>
    <property type="match status" value="1"/>
</dbReference>
<protein>
    <submittedName>
        <fullName evidence="2">YeeE/YedE family protein</fullName>
    </submittedName>
</protein>
<gene>
    <name evidence="2" type="ORF">GT360_21225</name>
</gene>
<evidence type="ECO:0000313" key="2">
    <source>
        <dbReference type="EMBL" id="QIA66017.1"/>
    </source>
</evidence>
<keyword evidence="3" id="KW-1185">Reference proteome</keyword>
<feature type="transmembrane region" description="Helical" evidence="1">
    <location>
        <begin position="90"/>
        <end position="111"/>
    </location>
</feature>
<keyword evidence="1" id="KW-1133">Transmembrane helix</keyword>
<dbReference type="AlphaFoldDB" id="A0A7Z2YFY4"/>
<reference evidence="2 3" key="1">
    <citation type="submission" date="2020-01" db="EMBL/GenBank/DDBJ databases">
        <title>Whole genome and functional gene identification of agarase of Vibrio HN897.</title>
        <authorList>
            <person name="Liu Y."/>
            <person name="Zhao Z."/>
        </authorList>
    </citation>
    <scope>NUCLEOTIDE SEQUENCE [LARGE SCALE GENOMIC DNA]</scope>
    <source>
        <strain evidence="2 3">HN897</strain>
    </source>
</reference>
<name>A0A7Z2YFY4_9VIBR</name>